<comment type="caution">
    <text evidence="1">The sequence shown here is derived from an EMBL/GenBank/DDBJ whole genome shotgun (WGS) entry which is preliminary data.</text>
</comment>
<organism evidence="1 2">
    <name type="scientific">Candidatus Olsenella stercoravium</name>
    <dbReference type="NCBI Taxonomy" id="2838713"/>
    <lineage>
        <taxon>Bacteria</taxon>
        <taxon>Bacillati</taxon>
        <taxon>Actinomycetota</taxon>
        <taxon>Coriobacteriia</taxon>
        <taxon>Coriobacteriales</taxon>
        <taxon>Atopobiaceae</taxon>
        <taxon>Olsenella</taxon>
    </lineage>
</organism>
<evidence type="ECO:0000313" key="1">
    <source>
        <dbReference type="EMBL" id="HIZ18026.1"/>
    </source>
</evidence>
<dbReference type="EMBL" id="DXBZ01000054">
    <property type="protein sequence ID" value="HIZ18026.1"/>
    <property type="molecule type" value="Genomic_DNA"/>
</dbReference>
<sequence length="143" mass="15236">MTVELAVVVPVVIVVALVALNLMGYVEACAAFDQAAQDAVLAQGVAPTGEQGAEHAAAEVRAAIEELVGRADRCEVEVRSEAVSAGAQGSFVISPLLTRYVCTLTYRPWPRALRLPGVTYEAPFALEHECELVVDRYRPGVVV</sequence>
<reference evidence="1" key="2">
    <citation type="submission" date="2021-04" db="EMBL/GenBank/DDBJ databases">
        <authorList>
            <person name="Gilroy R."/>
        </authorList>
    </citation>
    <scope>NUCLEOTIDE SEQUENCE</scope>
    <source>
        <strain evidence="1">ChiHecolR3B27-1887</strain>
    </source>
</reference>
<protein>
    <recommendedName>
        <fullName evidence="3">TadE-like protein</fullName>
    </recommendedName>
</protein>
<gene>
    <name evidence="1" type="ORF">IAA22_02795</name>
</gene>
<name>A0A9D2DJ73_9ACTN</name>
<reference evidence="1" key="1">
    <citation type="journal article" date="2021" name="PeerJ">
        <title>Extensive microbial diversity within the chicken gut microbiome revealed by metagenomics and culture.</title>
        <authorList>
            <person name="Gilroy R."/>
            <person name="Ravi A."/>
            <person name="Getino M."/>
            <person name="Pursley I."/>
            <person name="Horton D.L."/>
            <person name="Alikhan N.F."/>
            <person name="Baker D."/>
            <person name="Gharbi K."/>
            <person name="Hall N."/>
            <person name="Watson M."/>
            <person name="Adriaenssens E.M."/>
            <person name="Foster-Nyarko E."/>
            <person name="Jarju S."/>
            <person name="Secka A."/>
            <person name="Antonio M."/>
            <person name="Oren A."/>
            <person name="Chaudhuri R.R."/>
            <person name="La Ragione R."/>
            <person name="Hildebrand F."/>
            <person name="Pallen M.J."/>
        </authorList>
    </citation>
    <scope>NUCLEOTIDE SEQUENCE</scope>
    <source>
        <strain evidence="1">ChiHecolR3B27-1887</strain>
    </source>
</reference>
<dbReference type="Proteomes" id="UP000824029">
    <property type="component" value="Unassembled WGS sequence"/>
</dbReference>
<dbReference type="AlphaFoldDB" id="A0A9D2DJ73"/>
<evidence type="ECO:0008006" key="3">
    <source>
        <dbReference type="Google" id="ProtNLM"/>
    </source>
</evidence>
<accession>A0A9D2DJ73</accession>
<evidence type="ECO:0000313" key="2">
    <source>
        <dbReference type="Proteomes" id="UP000824029"/>
    </source>
</evidence>
<proteinExistence type="predicted"/>